<accession>A0A2P2PBL8</accession>
<evidence type="ECO:0000313" key="1">
    <source>
        <dbReference type="EMBL" id="MBX52117.1"/>
    </source>
</evidence>
<dbReference type="AlphaFoldDB" id="A0A2P2PBL8"/>
<proteinExistence type="predicted"/>
<name>A0A2P2PBL8_RHIMU</name>
<organism evidence="1">
    <name type="scientific">Rhizophora mucronata</name>
    <name type="common">Asiatic mangrove</name>
    <dbReference type="NCBI Taxonomy" id="61149"/>
    <lineage>
        <taxon>Eukaryota</taxon>
        <taxon>Viridiplantae</taxon>
        <taxon>Streptophyta</taxon>
        <taxon>Embryophyta</taxon>
        <taxon>Tracheophyta</taxon>
        <taxon>Spermatophyta</taxon>
        <taxon>Magnoliopsida</taxon>
        <taxon>eudicotyledons</taxon>
        <taxon>Gunneridae</taxon>
        <taxon>Pentapetalae</taxon>
        <taxon>rosids</taxon>
        <taxon>fabids</taxon>
        <taxon>Malpighiales</taxon>
        <taxon>Rhizophoraceae</taxon>
        <taxon>Rhizophora</taxon>
    </lineage>
</organism>
<reference evidence="1" key="1">
    <citation type="submission" date="2018-02" db="EMBL/GenBank/DDBJ databases">
        <title>Rhizophora mucronata_Transcriptome.</title>
        <authorList>
            <person name="Meera S.P."/>
            <person name="Sreeshan A."/>
            <person name="Augustine A."/>
        </authorList>
    </citation>
    <scope>NUCLEOTIDE SEQUENCE</scope>
    <source>
        <tissue evidence="1">Leaf</tissue>
    </source>
</reference>
<protein>
    <submittedName>
        <fullName evidence="1">Uncharacterized protein</fullName>
    </submittedName>
</protein>
<sequence>MIVTDELCYGFQSNFHKMHKILNLFGQSSYSSSLFLINQLPSVI</sequence>
<dbReference type="EMBL" id="GGEC01071633">
    <property type="protein sequence ID" value="MBX52117.1"/>
    <property type="molecule type" value="Transcribed_RNA"/>
</dbReference>